<gene>
    <name evidence="1" type="ORF">UC7_00199</name>
</gene>
<accession>R3UBF3</accession>
<dbReference type="STRING" id="317735.RU98_GL002437"/>
<dbReference type="EMBL" id="AJAU01000003">
    <property type="protein sequence ID" value="EOL50748.1"/>
    <property type="molecule type" value="Genomic_DNA"/>
</dbReference>
<reference evidence="1 2" key="1">
    <citation type="submission" date="2013-02" db="EMBL/GenBank/DDBJ databases">
        <title>The Genome Sequence of Enterococcus caccae BAA-1240.</title>
        <authorList>
            <consortium name="The Broad Institute Genome Sequencing Platform"/>
            <consortium name="The Broad Institute Genome Sequencing Center for Infectious Disease"/>
            <person name="Earl A.M."/>
            <person name="Gilmore M.S."/>
            <person name="Lebreton F."/>
            <person name="Walker B."/>
            <person name="Young S.K."/>
            <person name="Zeng Q."/>
            <person name="Gargeya S."/>
            <person name="Fitzgerald M."/>
            <person name="Haas B."/>
            <person name="Abouelleil A."/>
            <person name="Alvarado L."/>
            <person name="Arachchi H.M."/>
            <person name="Berlin A.M."/>
            <person name="Chapman S.B."/>
            <person name="Dewar J."/>
            <person name="Goldberg J."/>
            <person name="Griggs A."/>
            <person name="Gujja S."/>
            <person name="Hansen M."/>
            <person name="Howarth C."/>
            <person name="Imamovic A."/>
            <person name="Larimer J."/>
            <person name="McCowan C."/>
            <person name="Murphy C."/>
            <person name="Neiman D."/>
            <person name="Pearson M."/>
            <person name="Priest M."/>
            <person name="Roberts A."/>
            <person name="Saif S."/>
            <person name="Shea T."/>
            <person name="Sisk P."/>
            <person name="Sykes S."/>
            <person name="Wortman J."/>
            <person name="Nusbaum C."/>
            <person name="Birren B."/>
        </authorList>
    </citation>
    <scope>NUCLEOTIDE SEQUENCE [LARGE SCALE GENOMIC DNA]</scope>
    <source>
        <strain evidence="1 2">ATCC BAA-1240</strain>
    </source>
</reference>
<dbReference type="Pfam" id="PF04294">
    <property type="entry name" value="VanW"/>
    <property type="match status" value="1"/>
</dbReference>
<dbReference type="PANTHER" id="PTHR35788:SF1">
    <property type="entry name" value="EXPORTED PROTEIN"/>
    <property type="match status" value="1"/>
</dbReference>
<evidence type="ECO:0000313" key="2">
    <source>
        <dbReference type="Proteomes" id="UP000013840"/>
    </source>
</evidence>
<dbReference type="AlphaFoldDB" id="R3UBF3"/>
<proteinExistence type="predicted"/>
<evidence type="ECO:0000313" key="1">
    <source>
        <dbReference type="EMBL" id="EOL50748.1"/>
    </source>
</evidence>
<dbReference type="InterPro" id="IPR007391">
    <property type="entry name" value="Vancomycin_resist_VanW"/>
</dbReference>
<sequence length="279" mass="32238">MGLEIMKRKLFSELSPLTYEISIKKNIFQRKMRDFIQQEPLAQTKTDELLAVSVYKHTSLIRRKLGNTDLTLQENKAANLKLAAPKVSNILIKPNETFSFWHLVGKCSASKGYKDGVTIFNDAVRPGLGGGLCQFTNLIHWIILHSPLEITEHHHHDGLDLFPDYGRKIPFGTGTSIVYNYLDYRFKNNTKNTYQLIISVSETHLNGELRSDNEQVYSYHIRAENEYFSKENGHVFRNGQIFRKCIDKRTGNLLEKKLIKENHARVLYDTTNLEIRATH</sequence>
<name>R3UBF3_9ENTE</name>
<dbReference type="PATRIC" id="fig|1158612.3.peg.204"/>
<dbReference type="InterPro" id="IPR052913">
    <property type="entry name" value="Glycopeptide_resist_protein"/>
</dbReference>
<keyword evidence="2" id="KW-1185">Reference proteome</keyword>
<organism evidence="1 2">
    <name type="scientific">Enterococcus caccae ATCC BAA-1240</name>
    <dbReference type="NCBI Taxonomy" id="1158612"/>
    <lineage>
        <taxon>Bacteria</taxon>
        <taxon>Bacillati</taxon>
        <taxon>Bacillota</taxon>
        <taxon>Bacilli</taxon>
        <taxon>Lactobacillales</taxon>
        <taxon>Enterococcaceae</taxon>
        <taxon>Enterococcus</taxon>
    </lineage>
</organism>
<dbReference type="eggNOG" id="COG2720">
    <property type="taxonomic scope" value="Bacteria"/>
</dbReference>
<comment type="caution">
    <text evidence="1">The sequence shown here is derived from an EMBL/GenBank/DDBJ whole genome shotgun (WGS) entry which is preliminary data.</text>
</comment>
<protein>
    <recommendedName>
        <fullName evidence="3">Vancomycin B-type resistance protein VanW</fullName>
    </recommendedName>
</protein>
<dbReference type="PANTHER" id="PTHR35788">
    <property type="entry name" value="EXPORTED PROTEIN-RELATED"/>
    <property type="match status" value="1"/>
</dbReference>
<evidence type="ECO:0008006" key="3">
    <source>
        <dbReference type="Google" id="ProtNLM"/>
    </source>
</evidence>
<dbReference type="Proteomes" id="UP000013840">
    <property type="component" value="Unassembled WGS sequence"/>
</dbReference>